<dbReference type="InterPro" id="IPR011004">
    <property type="entry name" value="Trimer_LpxA-like_sf"/>
</dbReference>
<dbReference type="Proteomes" id="UP000000496">
    <property type="component" value="Chromosome gsn.131"/>
</dbReference>
<evidence type="ECO:0000256" key="3">
    <source>
        <dbReference type="ARBA" id="ARBA00022737"/>
    </source>
</evidence>
<evidence type="ECO:0000256" key="2">
    <source>
        <dbReference type="ARBA" id="ARBA00022679"/>
    </source>
</evidence>
<dbReference type="PANTHER" id="PTHR43300:SF11">
    <property type="entry name" value="ACETYLTRANSFERASE RV3034C-RELATED"/>
    <property type="match status" value="1"/>
</dbReference>
<dbReference type="EC" id="2.3.1.-" evidence="5"/>
<comment type="similarity">
    <text evidence="1">Belongs to the transferase hexapeptide repeat family.</text>
</comment>
<dbReference type="SUPFAM" id="SSF51161">
    <property type="entry name" value="Trimeric LpxA-like enzymes"/>
    <property type="match status" value="1"/>
</dbReference>
<dbReference type="OrthoDB" id="9801697at2"/>
<name>F8L6Z2_SIMNZ</name>
<dbReference type="RefSeq" id="WP_013942970.1">
    <property type="nucleotide sequence ID" value="NC_015713.1"/>
</dbReference>
<reference key="1">
    <citation type="journal article" date="2011" name="Mol. Biol. Evol.">
        <title>Unity in variety -- the pan-genome of the Chlamydiae.</title>
        <authorList>
            <person name="Collingro A."/>
            <person name="Tischler P."/>
            <person name="Weinmaier T."/>
            <person name="Penz T."/>
            <person name="Heinz E."/>
            <person name="Brunham R.C."/>
            <person name="Read T.D."/>
            <person name="Bavoil P.M."/>
            <person name="Sachse K."/>
            <person name="Kahane S."/>
            <person name="Friedman M.G."/>
            <person name="Rattei T."/>
            <person name="Myers G.S.A."/>
            <person name="Horn M."/>
        </authorList>
    </citation>
    <scope>NUCLEOTIDE SEQUENCE</scope>
    <source>
        <strain>Z</strain>
    </source>
</reference>
<reference evidence="5 6" key="2">
    <citation type="journal article" date="2011" name="Mol. Biol. Evol.">
        <title>Unity in variety--the pan-genome of the Chlamydiae.</title>
        <authorList>
            <person name="Collingro A."/>
            <person name="Tischler P."/>
            <person name="Weinmaier T."/>
            <person name="Penz T."/>
            <person name="Heinz E."/>
            <person name="Brunham R.C."/>
            <person name="Read T.D."/>
            <person name="Bavoil P.M."/>
            <person name="Sachse K."/>
            <person name="Kahane S."/>
            <person name="Friedman M.G."/>
            <person name="Rattei T."/>
            <person name="Myers G.S."/>
            <person name="Horn M."/>
        </authorList>
    </citation>
    <scope>NUCLEOTIDE SEQUENCE [LARGE SCALE GENOMIC DNA]</scope>
    <source>
        <strain evidence="6">ATCC VR-1471 / Z</strain>
    </source>
</reference>
<dbReference type="AlphaFoldDB" id="F8L6Z2"/>
<gene>
    <name evidence="5" type="primary">vat</name>
    <name evidence="5" type="ordered locus">SNE_A06260</name>
</gene>
<dbReference type="STRING" id="331113.SNE_A06260"/>
<dbReference type="PANTHER" id="PTHR43300">
    <property type="entry name" value="ACETYLTRANSFERASE"/>
    <property type="match status" value="1"/>
</dbReference>
<dbReference type="CDD" id="cd03349">
    <property type="entry name" value="LbH_XAT"/>
    <property type="match status" value="1"/>
</dbReference>
<dbReference type="InterPro" id="IPR001451">
    <property type="entry name" value="Hexapep"/>
</dbReference>
<sequence>MIVGPDPNEKFPVKSLGKKLCFVKNVLSSHNCDVGDYTYYYDPLGAENFEDLCIINMFEHKKTHLKIGKFTCIAPRSLFILDRAYRKLKGTSSYPFQLFEEGWHDVGDCGTVAWCGNVEVGNDVFVGAHSILIPGAKLGDGVVLAPNSTVIDEIPPYTMAAGSPAKPIRKRFKPRVTEELLSIRWWDWDIEKITRNIPAIQSTDIELLKNAK</sequence>
<dbReference type="GO" id="GO:0016746">
    <property type="term" value="F:acyltransferase activity"/>
    <property type="evidence" value="ECO:0007669"/>
    <property type="project" value="UniProtKB-KW"/>
</dbReference>
<evidence type="ECO:0000313" key="5">
    <source>
        <dbReference type="EMBL" id="CCB88503.1"/>
    </source>
</evidence>
<dbReference type="eggNOG" id="COG0110">
    <property type="taxonomic scope" value="Bacteria"/>
</dbReference>
<accession>F8L6Z2</accession>
<dbReference type="HOGENOM" id="CLU_051638_5_3_0"/>
<keyword evidence="6" id="KW-1185">Reference proteome</keyword>
<keyword evidence="3" id="KW-0677">Repeat</keyword>
<evidence type="ECO:0000313" key="6">
    <source>
        <dbReference type="Proteomes" id="UP000000496"/>
    </source>
</evidence>
<keyword evidence="2 5" id="KW-0808">Transferase</keyword>
<organism evidence="5 6">
    <name type="scientific">Simkania negevensis (strain ATCC VR-1471 / DSM 27360 / Z)</name>
    <dbReference type="NCBI Taxonomy" id="331113"/>
    <lineage>
        <taxon>Bacteria</taxon>
        <taxon>Pseudomonadati</taxon>
        <taxon>Chlamydiota</taxon>
        <taxon>Chlamydiia</taxon>
        <taxon>Parachlamydiales</taxon>
        <taxon>Simkaniaceae</taxon>
        <taxon>Simkania</taxon>
    </lineage>
</organism>
<dbReference type="EMBL" id="FR872582">
    <property type="protein sequence ID" value="CCB88503.1"/>
    <property type="molecule type" value="Genomic_DNA"/>
</dbReference>
<dbReference type="InterPro" id="IPR050179">
    <property type="entry name" value="Trans_hexapeptide_repeat"/>
</dbReference>
<dbReference type="Pfam" id="PF00132">
    <property type="entry name" value="Hexapep"/>
    <property type="match status" value="1"/>
</dbReference>
<evidence type="ECO:0000256" key="4">
    <source>
        <dbReference type="ARBA" id="ARBA00023315"/>
    </source>
</evidence>
<proteinExistence type="inferred from homology"/>
<dbReference type="PROSITE" id="PS00101">
    <property type="entry name" value="HEXAPEP_TRANSFERASES"/>
    <property type="match status" value="1"/>
</dbReference>
<dbReference type="Gene3D" id="2.160.10.10">
    <property type="entry name" value="Hexapeptide repeat proteins"/>
    <property type="match status" value="1"/>
</dbReference>
<dbReference type="InterPro" id="IPR018357">
    <property type="entry name" value="Hexapep_transf_CS"/>
</dbReference>
<keyword evidence="4 5" id="KW-0012">Acyltransferase</keyword>
<protein>
    <submittedName>
        <fullName evidence="5">Virginiamycin A acetyltransferase</fullName>
        <ecNumber evidence="5">2.3.1.-</ecNumber>
    </submittedName>
</protein>
<evidence type="ECO:0000256" key="1">
    <source>
        <dbReference type="ARBA" id="ARBA00007274"/>
    </source>
</evidence>
<dbReference type="KEGG" id="sng:SNE_A06260"/>